<dbReference type="InParanoid" id="A0A078AEV3"/>
<evidence type="ECO:0000313" key="1">
    <source>
        <dbReference type="EMBL" id="CDW79413.1"/>
    </source>
</evidence>
<dbReference type="Proteomes" id="UP000039865">
    <property type="component" value="Unassembled WGS sequence"/>
</dbReference>
<organism evidence="1 2">
    <name type="scientific">Stylonychia lemnae</name>
    <name type="common">Ciliate</name>
    <dbReference type="NCBI Taxonomy" id="5949"/>
    <lineage>
        <taxon>Eukaryota</taxon>
        <taxon>Sar</taxon>
        <taxon>Alveolata</taxon>
        <taxon>Ciliophora</taxon>
        <taxon>Intramacronucleata</taxon>
        <taxon>Spirotrichea</taxon>
        <taxon>Stichotrichia</taxon>
        <taxon>Sporadotrichida</taxon>
        <taxon>Oxytrichidae</taxon>
        <taxon>Stylonychinae</taxon>
        <taxon>Stylonychia</taxon>
    </lineage>
</organism>
<dbReference type="AlphaFoldDB" id="A0A078AEV3"/>
<gene>
    <name evidence="1" type="primary">Contig5562.g5950</name>
    <name evidence="1" type="ORF">STYLEM_8401</name>
</gene>
<evidence type="ECO:0000313" key="2">
    <source>
        <dbReference type="Proteomes" id="UP000039865"/>
    </source>
</evidence>
<sequence>MHREYENIDARYFNLPLDEKSPAAQFRYVYPFNFTTVAQAWILKFNYEPRFVLTSFANVQQLDEDRVQFYRRVDCAAGDDLSYEKIIINRADKTITSELIAEGFNKKEQVCERSILHPEGEDKVVQDYTLIAHQGVKTVKLELFKTGIERLYKTVKFAQFEQQSE</sequence>
<dbReference type="EMBL" id="CCKQ01007976">
    <property type="protein sequence ID" value="CDW79413.1"/>
    <property type="molecule type" value="Genomic_DNA"/>
</dbReference>
<proteinExistence type="predicted"/>
<keyword evidence="2" id="KW-1185">Reference proteome</keyword>
<protein>
    <submittedName>
        <fullName evidence="1">Uncharacterized protein</fullName>
    </submittedName>
</protein>
<accession>A0A078AEV3</accession>
<name>A0A078AEV3_STYLE</name>
<reference evidence="1 2" key="1">
    <citation type="submission" date="2014-06" db="EMBL/GenBank/DDBJ databases">
        <authorList>
            <person name="Swart Estienne"/>
        </authorList>
    </citation>
    <scope>NUCLEOTIDE SEQUENCE [LARGE SCALE GENOMIC DNA]</scope>
    <source>
        <strain evidence="1 2">130c</strain>
    </source>
</reference>